<evidence type="ECO:0000313" key="5">
    <source>
        <dbReference type="Proteomes" id="UP000192578"/>
    </source>
</evidence>
<dbReference type="AlphaFoldDB" id="A0A1W0X1T7"/>
<dbReference type="PANTHER" id="PTHR37397">
    <property type="entry name" value="SI:CH211-183D21.1"/>
    <property type="match status" value="1"/>
</dbReference>
<dbReference type="EMBL" id="MTYJ01000023">
    <property type="protein sequence ID" value="OQV21457.1"/>
    <property type="molecule type" value="Genomic_DNA"/>
</dbReference>
<organism evidence="4 5">
    <name type="scientific">Hypsibius exemplaris</name>
    <name type="common">Freshwater tardigrade</name>
    <dbReference type="NCBI Taxonomy" id="2072580"/>
    <lineage>
        <taxon>Eukaryota</taxon>
        <taxon>Metazoa</taxon>
        <taxon>Ecdysozoa</taxon>
        <taxon>Tardigrada</taxon>
        <taxon>Eutardigrada</taxon>
        <taxon>Parachela</taxon>
        <taxon>Hypsibioidea</taxon>
        <taxon>Hypsibiidae</taxon>
        <taxon>Hypsibius</taxon>
    </lineage>
</organism>
<comment type="caution">
    <text evidence="4">The sequence shown here is derived from an EMBL/GenBank/DDBJ whole genome shotgun (WGS) entry which is preliminary data.</text>
</comment>
<evidence type="ECO:0000256" key="3">
    <source>
        <dbReference type="SAM" id="SignalP"/>
    </source>
</evidence>
<evidence type="ECO:0000256" key="1">
    <source>
        <dbReference type="SAM" id="MobiDB-lite"/>
    </source>
</evidence>
<keyword evidence="2" id="KW-1133">Transmembrane helix</keyword>
<accession>A0A1W0X1T7</accession>
<sequence>MAAVAQLQNLTIWLLFLWSCSFWSAAADANSNQCGVFFSEVNINSPGARDTAEFLELVTSCDTETDTLDQYTLVAWKGPKSGKKAMHSSEVELIVPLQGHKFLKDSPYFVIASEDLATELKRDNTTAQVEIWPKLPGQGLAFNDKKTKSGDPVSKEYLTNGNGRAIALCLYQDLPAEALKLGTVLTASTAYAKKLVDVLIHHQQSGSGAQLIELLLPKYGLPGVDMVSQGVLLTDVAGKSGDTSLSYCCDGPVRGMWPLAFKTTTLTPGKKNACGEDDGDFVLKNVGEKLRRKLNRCDFSAVESRLAGEVMKGKAAGKTNKGGQDQLVAQSLVQAGALPEASAQMKQFESTDRQVTLLASVVGTLLVVVCLALLGGGYMYVRKKNMKSIRQRIGMRNIGSVYRPPGAFANSTNDDESEEDCFNRDTVPQASRLRQEVDIH</sequence>
<reference evidence="5" key="1">
    <citation type="submission" date="2017-01" db="EMBL/GenBank/DDBJ databases">
        <title>Comparative genomics of anhydrobiosis in the tardigrade Hypsibius dujardini.</title>
        <authorList>
            <person name="Yoshida Y."/>
            <person name="Koutsovoulos G."/>
            <person name="Laetsch D."/>
            <person name="Stevens L."/>
            <person name="Kumar S."/>
            <person name="Horikawa D."/>
            <person name="Ishino K."/>
            <person name="Komine S."/>
            <person name="Tomita M."/>
            <person name="Blaxter M."/>
            <person name="Arakawa K."/>
        </authorList>
    </citation>
    <scope>NUCLEOTIDE SEQUENCE [LARGE SCALE GENOMIC DNA]</scope>
    <source>
        <strain evidence="5">Z151</strain>
    </source>
</reference>
<evidence type="ECO:0000313" key="4">
    <source>
        <dbReference type="EMBL" id="OQV21457.1"/>
    </source>
</evidence>
<feature type="chain" id="PRO_5012777251" evidence="3">
    <location>
        <begin position="28"/>
        <end position="440"/>
    </location>
</feature>
<feature type="signal peptide" evidence="3">
    <location>
        <begin position="1"/>
        <end position="27"/>
    </location>
</feature>
<protein>
    <submittedName>
        <fullName evidence="4">Uncharacterized protein</fullName>
    </submittedName>
</protein>
<name>A0A1W0X1T7_HYPEX</name>
<keyword evidence="5" id="KW-1185">Reference proteome</keyword>
<gene>
    <name evidence="4" type="ORF">BV898_04662</name>
</gene>
<keyword evidence="3" id="KW-0732">Signal</keyword>
<feature type="transmembrane region" description="Helical" evidence="2">
    <location>
        <begin position="357"/>
        <end position="381"/>
    </location>
</feature>
<keyword evidence="2" id="KW-0472">Membrane</keyword>
<dbReference type="PANTHER" id="PTHR37397:SF1">
    <property type="entry name" value="LTD DOMAIN-CONTAINING PROTEIN"/>
    <property type="match status" value="1"/>
</dbReference>
<keyword evidence="2" id="KW-0812">Transmembrane</keyword>
<proteinExistence type="predicted"/>
<feature type="region of interest" description="Disordered" evidence="1">
    <location>
        <begin position="406"/>
        <end position="427"/>
    </location>
</feature>
<evidence type="ECO:0000256" key="2">
    <source>
        <dbReference type="SAM" id="Phobius"/>
    </source>
</evidence>
<dbReference type="Proteomes" id="UP000192578">
    <property type="component" value="Unassembled WGS sequence"/>
</dbReference>